<dbReference type="RefSeq" id="WP_096410076.1">
    <property type="nucleotide sequence ID" value="NZ_AP017372.2"/>
</dbReference>
<evidence type="ECO:0000256" key="3">
    <source>
        <dbReference type="ARBA" id="ARBA00022448"/>
    </source>
</evidence>
<dbReference type="NCBIfam" id="TIGR01297">
    <property type="entry name" value="CDF"/>
    <property type="match status" value="1"/>
</dbReference>
<evidence type="ECO:0000256" key="7">
    <source>
        <dbReference type="ARBA" id="ARBA00022989"/>
    </source>
</evidence>
<dbReference type="InterPro" id="IPR027469">
    <property type="entry name" value="Cation_efflux_TMD_sf"/>
</dbReference>
<protein>
    <submittedName>
        <fullName evidence="11">Cobalt-zinc-cadmium resistance protein</fullName>
    </submittedName>
</protein>
<keyword evidence="8 9" id="KW-0472">Membrane</keyword>
<evidence type="ECO:0000313" key="12">
    <source>
        <dbReference type="Proteomes" id="UP000218890"/>
    </source>
</evidence>
<feature type="transmembrane region" description="Helical" evidence="9">
    <location>
        <begin position="179"/>
        <end position="200"/>
    </location>
</feature>
<keyword evidence="5 9" id="KW-0812">Transmembrane</keyword>
<comment type="subcellular location">
    <subcellularLocation>
        <location evidence="1">Membrane</location>
        <topology evidence="1">Multi-pass membrane protein</topology>
    </subcellularLocation>
</comment>
<keyword evidence="6" id="KW-0862">Zinc</keyword>
<feature type="transmembrane region" description="Helical" evidence="9">
    <location>
        <begin position="115"/>
        <end position="134"/>
    </location>
</feature>
<dbReference type="KEGG" id="hhk:HH1059_20670"/>
<proteinExistence type="inferred from homology"/>
<dbReference type="GO" id="GO:0006882">
    <property type="term" value="P:intracellular zinc ion homeostasis"/>
    <property type="evidence" value="ECO:0007669"/>
    <property type="project" value="TreeGrafter"/>
</dbReference>
<dbReference type="GO" id="GO:0005886">
    <property type="term" value="C:plasma membrane"/>
    <property type="evidence" value="ECO:0007669"/>
    <property type="project" value="TreeGrafter"/>
</dbReference>
<dbReference type="Proteomes" id="UP000218890">
    <property type="component" value="Chromosome"/>
</dbReference>
<evidence type="ECO:0000256" key="4">
    <source>
        <dbReference type="ARBA" id="ARBA00022496"/>
    </source>
</evidence>
<dbReference type="GO" id="GO:0015093">
    <property type="term" value="F:ferrous iron transmembrane transporter activity"/>
    <property type="evidence" value="ECO:0007669"/>
    <property type="project" value="TreeGrafter"/>
</dbReference>
<comment type="similarity">
    <text evidence="2">Belongs to the cation diffusion facilitator (CDF) transporter (TC 2.A.4) family. FieF subfamily.</text>
</comment>
<dbReference type="PANTHER" id="PTHR43840">
    <property type="entry name" value="MITOCHONDRIAL METAL TRANSPORTER 1-RELATED"/>
    <property type="match status" value="1"/>
</dbReference>
<dbReference type="OrthoDB" id="268546at2"/>
<feature type="domain" description="Cation efflux protein transmembrane" evidence="10">
    <location>
        <begin position="12"/>
        <end position="213"/>
    </location>
</feature>
<evidence type="ECO:0000313" key="11">
    <source>
        <dbReference type="EMBL" id="BAU58775.1"/>
    </source>
</evidence>
<name>A0A0X8XB97_HALHR</name>
<gene>
    <name evidence="11" type="ORF">HH1059_20670</name>
</gene>
<dbReference type="SUPFAM" id="SSF161111">
    <property type="entry name" value="Cation efflux protein transmembrane domain-like"/>
    <property type="match status" value="1"/>
</dbReference>
<keyword evidence="3" id="KW-0813">Transport</keyword>
<dbReference type="GO" id="GO:0015086">
    <property type="term" value="F:cadmium ion transmembrane transporter activity"/>
    <property type="evidence" value="ECO:0007669"/>
    <property type="project" value="TreeGrafter"/>
</dbReference>
<accession>A0A0X8XB97</accession>
<evidence type="ECO:0000256" key="6">
    <source>
        <dbReference type="ARBA" id="ARBA00022906"/>
    </source>
</evidence>
<dbReference type="AlphaFoldDB" id="A0A0X8XB97"/>
<dbReference type="InterPro" id="IPR058533">
    <property type="entry name" value="Cation_efflux_TM"/>
</dbReference>
<dbReference type="GO" id="GO:0015341">
    <property type="term" value="F:zinc efflux antiporter activity"/>
    <property type="evidence" value="ECO:0007669"/>
    <property type="project" value="TreeGrafter"/>
</dbReference>
<keyword evidence="4" id="KW-0410">Iron transport</keyword>
<evidence type="ECO:0000256" key="8">
    <source>
        <dbReference type="ARBA" id="ARBA00023136"/>
    </source>
</evidence>
<reference evidence="11" key="1">
    <citation type="submission" date="2016-02" db="EMBL/GenBank/DDBJ databases">
        <title>Halorhodospira halochloris DSM-1059 complete genome, version 2.</title>
        <authorList>
            <person name="Tsukatani Y."/>
        </authorList>
    </citation>
    <scope>NUCLEOTIDE SEQUENCE</scope>
    <source>
        <strain evidence="11">DSM 1059</strain>
    </source>
</reference>
<dbReference type="InterPro" id="IPR002524">
    <property type="entry name" value="Cation_efflux"/>
</dbReference>
<feature type="transmembrane region" description="Helical" evidence="9">
    <location>
        <begin position="155"/>
        <end position="173"/>
    </location>
</feature>
<evidence type="ECO:0000259" key="10">
    <source>
        <dbReference type="Pfam" id="PF01545"/>
    </source>
</evidence>
<dbReference type="Pfam" id="PF01545">
    <property type="entry name" value="Cation_efflux"/>
    <property type="match status" value="1"/>
</dbReference>
<dbReference type="InterPro" id="IPR050291">
    <property type="entry name" value="CDF_Transporter"/>
</dbReference>
<evidence type="ECO:0000256" key="2">
    <source>
        <dbReference type="ARBA" id="ARBA00010212"/>
    </source>
</evidence>
<feature type="transmembrane region" description="Helical" evidence="9">
    <location>
        <begin position="38"/>
        <end position="59"/>
    </location>
</feature>
<dbReference type="EMBL" id="AP017372">
    <property type="protein sequence ID" value="BAU58775.1"/>
    <property type="molecule type" value="Genomic_DNA"/>
</dbReference>
<dbReference type="Gene3D" id="1.20.1510.10">
    <property type="entry name" value="Cation efflux protein transmembrane domain"/>
    <property type="match status" value="1"/>
</dbReference>
<keyword evidence="6" id="KW-0406">Ion transport</keyword>
<evidence type="ECO:0000256" key="5">
    <source>
        <dbReference type="ARBA" id="ARBA00022692"/>
    </source>
</evidence>
<organism evidence="11 12">
    <name type="scientific">Halorhodospira halochloris</name>
    <name type="common">Ectothiorhodospira halochloris</name>
    <dbReference type="NCBI Taxonomy" id="1052"/>
    <lineage>
        <taxon>Bacteria</taxon>
        <taxon>Pseudomonadati</taxon>
        <taxon>Pseudomonadota</taxon>
        <taxon>Gammaproteobacteria</taxon>
        <taxon>Chromatiales</taxon>
        <taxon>Ectothiorhodospiraceae</taxon>
        <taxon>Halorhodospira</taxon>
    </lineage>
</organism>
<keyword evidence="7 9" id="KW-1133">Transmembrane helix</keyword>
<feature type="transmembrane region" description="Helical" evidence="9">
    <location>
        <begin position="80"/>
        <end position="103"/>
    </location>
</feature>
<evidence type="ECO:0000256" key="9">
    <source>
        <dbReference type="SAM" id="Phobius"/>
    </source>
</evidence>
<dbReference type="PANTHER" id="PTHR43840:SF15">
    <property type="entry name" value="MITOCHONDRIAL METAL TRANSPORTER 1-RELATED"/>
    <property type="match status" value="1"/>
</dbReference>
<feature type="transmembrane region" description="Helical" evidence="9">
    <location>
        <begin position="12"/>
        <end position="32"/>
    </location>
</feature>
<keyword evidence="6" id="KW-0864">Zinc transport</keyword>
<keyword evidence="4" id="KW-0408">Iron</keyword>
<evidence type="ECO:0000256" key="1">
    <source>
        <dbReference type="ARBA" id="ARBA00004141"/>
    </source>
</evidence>
<sequence length="305" mass="33101">MKEFLSRENTSLTVSVIIAALFAAAGIGLGLWMDSLMILFDGAYSLISLVLSMLALYVARLVRQPGNRHFPFGYAALEPLVIAVKGVTITLLCLVSLASALHALLTGGSQIDLDIAIAFTMIGLIACFSCTVYLRWSLARNESGLVAADFEQWRMDTVLSVAILLGFAAAYALERTAWADWAVYADPAMVALVAGYFIWVPLRMTSAAVRELVLAAPPAAMREEVLQATSDLGLPSEAVRMTKVGPYLVLELLVTPSEHTSPEALRFGLYRRLAHIEARPVVLMRASSGADGSWPWLDTPGERPW</sequence>
<keyword evidence="12" id="KW-1185">Reference proteome</keyword>